<reference evidence="1 2" key="1">
    <citation type="submission" date="2016-10" db="EMBL/GenBank/DDBJ databases">
        <authorList>
            <person name="Varghese N."/>
            <person name="Submissions S."/>
        </authorList>
    </citation>
    <scope>NUCLEOTIDE SEQUENCE [LARGE SCALE GENOMIC DNA]</scope>
    <source>
        <strain evidence="1 2">LMG 21607</strain>
    </source>
</reference>
<dbReference type="EMBL" id="LT629796">
    <property type="protein sequence ID" value="SDU57568.1"/>
    <property type="molecule type" value="Genomic_DNA"/>
</dbReference>
<evidence type="ECO:0000313" key="2">
    <source>
        <dbReference type="Proteomes" id="UP000182476"/>
    </source>
</evidence>
<protein>
    <submittedName>
        <fullName evidence="1">Uncharacterized protein</fullName>
    </submittedName>
</protein>
<gene>
    <name evidence="1" type="ORF">SAMN04489801_4611</name>
</gene>
<dbReference type="Proteomes" id="UP000182476">
    <property type="component" value="Chromosome I"/>
</dbReference>
<evidence type="ECO:0000313" key="1">
    <source>
        <dbReference type="EMBL" id="SDU57568.1"/>
    </source>
</evidence>
<keyword evidence="2" id="KW-1185">Reference proteome</keyword>
<name>A0ABY0VV89_9PSED</name>
<accession>A0ABY0VV89</accession>
<sequence>MKKLHGSLQKRELKFIVECNIYLGKGMRLGIFHFSSASTAWGRDGFAAIRSRLFR</sequence>
<organism evidence="1 2">
    <name type="scientific">Pseudomonas mandelii</name>
    <dbReference type="NCBI Taxonomy" id="75612"/>
    <lineage>
        <taxon>Bacteria</taxon>
        <taxon>Pseudomonadati</taxon>
        <taxon>Pseudomonadota</taxon>
        <taxon>Gammaproteobacteria</taxon>
        <taxon>Pseudomonadales</taxon>
        <taxon>Pseudomonadaceae</taxon>
        <taxon>Pseudomonas</taxon>
    </lineage>
</organism>
<proteinExistence type="predicted"/>